<keyword evidence="3" id="KW-1185">Reference proteome</keyword>
<reference evidence="2 3" key="1">
    <citation type="submission" date="2022-10" db="EMBL/GenBank/DDBJ databases">
        <title>Defluviimonas sp. nov., isolated from ocean surface sediments.</title>
        <authorList>
            <person name="He W."/>
            <person name="Wang L."/>
            <person name="Zhang D.-F."/>
        </authorList>
    </citation>
    <scope>NUCLEOTIDE SEQUENCE [LARGE SCALE GENOMIC DNA]</scope>
    <source>
        <strain evidence="2 3">WL0024</strain>
    </source>
</reference>
<dbReference type="SUPFAM" id="SSF54909">
    <property type="entry name" value="Dimeric alpha+beta barrel"/>
    <property type="match status" value="1"/>
</dbReference>
<dbReference type="GO" id="GO:0004497">
    <property type="term" value="F:monooxygenase activity"/>
    <property type="evidence" value="ECO:0007669"/>
    <property type="project" value="UniProtKB-KW"/>
</dbReference>
<dbReference type="Proteomes" id="UP001209535">
    <property type="component" value="Unassembled WGS sequence"/>
</dbReference>
<protein>
    <submittedName>
        <fullName evidence="2">Antibiotic biosynthesis monooxygenase</fullName>
    </submittedName>
</protein>
<evidence type="ECO:0000313" key="2">
    <source>
        <dbReference type="EMBL" id="MCU9848758.1"/>
    </source>
</evidence>
<dbReference type="InterPro" id="IPR007138">
    <property type="entry name" value="ABM_dom"/>
</dbReference>
<accession>A0ABT2X482</accession>
<evidence type="ECO:0000313" key="3">
    <source>
        <dbReference type="Proteomes" id="UP001209535"/>
    </source>
</evidence>
<keyword evidence="2" id="KW-0560">Oxidoreductase</keyword>
<comment type="caution">
    <text evidence="2">The sequence shown here is derived from an EMBL/GenBank/DDBJ whole genome shotgun (WGS) entry which is preliminary data.</text>
</comment>
<dbReference type="RefSeq" id="WP_263336472.1">
    <property type="nucleotide sequence ID" value="NZ_JAOVQO010000010.1"/>
</dbReference>
<dbReference type="InterPro" id="IPR011008">
    <property type="entry name" value="Dimeric_a/b-barrel"/>
</dbReference>
<proteinExistence type="predicted"/>
<gene>
    <name evidence="2" type="ORF">OEZ60_12160</name>
</gene>
<name>A0ABT2X482_9RHOB</name>
<dbReference type="Pfam" id="PF03992">
    <property type="entry name" value="ABM"/>
    <property type="match status" value="1"/>
</dbReference>
<dbReference type="EMBL" id="JAOVQO010000010">
    <property type="protein sequence ID" value="MCU9848758.1"/>
    <property type="molecule type" value="Genomic_DNA"/>
</dbReference>
<feature type="domain" description="ABM" evidence="1">
    <location>
        <begin position="1"/>
        <end position="69"/>
    </location>
</feature>
<dbReference type="Gene3D" id="3.30.70.100">
    <property type="match status" value="1"/>
</dbReference>
<organism evidence="2 3">
    <name type="scientific">Albidovulum salinarum</name>
    <dbReference type="NCBI Taxonomy" id="2984153"/>
    <lineage>
        <taxon>Bacteria</taxon>
        <taxon>Pseudomonadati</taxon>
        <taxon>Pseudomonadota</taxon>
        <taxon>Alphaproteobacteria</taxon>
        <taxon>Rhodobacterales</taxon>
        <taxon>Paracoccaceae</taxon>
        <taxon>Albidovulum</taxon>
    </lineage>
</organism>
<keyword evidence="2" id="KW-0503">Monooxygenase</keyword>
<evidence type="ECO:0000259" key="1">
    <source>
        <dbReference type="Pfam" id="PF03992"/>
    </source>
</evidence>
<sequence>MIIRIFRATIHEGKEAEFREFFLHTALPLVKSQPGLVSATPGLPRPESPREFCMVMVWKDVESLKAFAGEDWQHPHIHPDEAELVADRALHHYDLAQLITT</sequence>